<feature type="region of interest" description="Disordered" evidence="2">
    <location>
        <begin position="487"/>
        <end position="515"/>
    </location>
</feature>
<evidence type="ECO:0000256" key="1">
    <source>
        <dbReference type="SAM" id="Coils"/>
    </source>
</evidence>
<keyword evidence="1" id="KW-0175">Coiled coil</keyword>
<name>A0ABT8F7W0_9BACT</name>
<gene>
    <name evidence="4" type="ORF">QWY31_10970</name>
</gene>
<feature type="signal peptide" evidence="3">
    <location>
        <begin position="1"/>
        <end position="26"/>
    </location>
</feature>
<sequence length="515" mass="56227">MKRNPFSTPFMTSLLCLLLGIQLSYAQGVVIQRSEDGRDGVKSYTSVVNFTTLEFKYKGDIKINDTDSDVTAISPGGFIKIEKTTFGNTRSIYLEGDSDGRIIREYFEGKSKVDYEPNGKRFLNDVLLEVIRAAGFDAEGRTQRIYARGGLESVLNEIDEIPSNRVMAIYYQAMFDKKGLSKEELKATVAHVGEAMSSNSEMGRLLRNNAALFMSDENLSIAFFKAVDQMSSNSEMGATLRHAMKGNLSPQAQIALLNTVNGMSSNSEMGATLRQFSEIQGLHGAASDAYFATIDGMSSNSEVGSVLRNLIKKQNLDAKTYARLFASVAQMSSNTEAGSVLRLAASRMPQSPAVYEGYFKALQSLTSNTETASVLESFISSHPLNEANAKAYFGTVRQMSSNSAMGQALRDVADKINNQKALVEDYNETVKRLSSSSEAGASLRSFIKHNHEEYSLVVALAAASYLSSNSEKGAVLSEAAPYIPKGQNKAREAYKTTANSLSSDSEYRRAMQALE</sequence>
<reference evidence="4" key="1">
    <citation type="submission" date="2023-06" db="EMBL/GenBank/DDBJ databases">
        <title>Cytophagales bacterium Strain LB-30, isolated from soil.</title>
        <authorList>
            <person name="Liu B."/>
        </authorList>
    </citation>
    <scope>NUCLEOTIDE SEQUENCE</scope>
    <source>
        <strain evidence="4">LB-30</strain>
    </source>
</reference>
<feature type="chain" id="PRO_5046863547" evidence="3">
    <location>
        <begin position="27"/>
        <end position="515"/>
    </location>
</feature>
<evidence type="ECO:0000256" key="3">
    <source>
        <dbReference type="SAM" id="SignalP"/>
    </source>
</evidence>
<feature type="coiled-coil region" evidence="1">
    <location>
        <begin position="409"/>
        <end position="436"/>
    </location>
</feature>
<evidence type="ECO:0000313" key="4">
    <source>
        <dbReference type="EMBL" id="MDN4166026.1"/>
    </source>
</evidence>
<dbReference type="RefSeq" id="WP_320004561.1">
    <property type="nucleotide sequence ID" value="NZ_JAUHJS010000005.1"/>
</dbReference>
<dbReference type="EMBL" id="JAUHJS010000005">
    <property type="protein sequence ID" value="MDN4166026.1"/>
    <property type="molecule type" value="Genomic_DNA"/>
</dbReference>
<proteinExistence type="predicted"/>
<accession>A0ABT8F7W0</accession>
<comment type="caution">
    <text evidence="4">The sequence shown here is derived from an EMBL/GenBank/DDBJ whole genome shotgun (WGS) entry which is preliminary data.</text>
</comment>
<evidence type="ECO:0000256" key="2">
    <source>
        <dbReference type="SAM" id="MobiDB-lite"/>
    </source>
</evidence>
<keyword evidence="3" id="KW-0732">Signal</keyword>
<organism evidence="4 5">
    <name type="scientific">Shiella aurantiaca</name>
    <dbReference type="NCBI Taxonomy" id="3058365"/>
    <lineage>
        <taxon>Bacteria</taxon>
        <taxon>Pseudomonadati</taxon>
        <taxon>Bacteroidota</taxon>
        <taxon>Cytophagia</taxon>
        <taxon>Cytophagales</taxon>
        <taxon>Shiellaceae</taxon>
        <taxon>Shiella</taxon>
    </lineage>
</organism>
<protein>
    <submittedName>
        <fullName evidence="4">Uncharacterized protein</fullName>
    </submittedName>
</protein>
<keyword evidence="5" id="KW-1185">Reference proteome</keyword>
<evidence type="ECO:0000313" key="5">
    <source>
        <dbReference type="Proteomes" id="UP001168552"/>
    </source>
</evidence>
<dbReference type="Proteomes" id="UP001168552">
    <property type="component" value="Unassembled WGS sequence"/>
</dbReference>